<gene>
    <name evidence="13" type="ORF">N7456_011655</name>
</gene>
<feature type="domain" description="PKS/mFAS DH" evidence="12">
    <location>
        <begin position="1014"/>
        <end position="1334"/>
    </location>
</feature>
<dbReference type="Pfam" id="PF02801">
    <property type="entry name" value="Ketoacyl-synt_C"/>
    <property type="match status" value="1"/>
</dbReference>
<dbReference type="Proteomes" id="UP001149165">
    <property type="component" value="Unassembled WGS sequence"/>
</dbReference>
<dbReference type="InterPro" id="IPR020843">
    <property type="entry name" value="ER"/>
</dbReference>
<evidence type="ECO:0000256" key="9">
    <source>
        <dbReference type="SAM" id="MobiDB-lite"/>
    </source>
</evidence>
<dbReference type="GO" id="GO:0004312">
    <property type="term" value="F:fatty acid synthase activity"/>
    <property type="evidence" value="ECO:0007669"/>
    <property type="project" value="TreeGrafter"/>
</dbReference>
<dbReference type="SUPFAM" id="SSF52151">
    <property type="entry name" value="FabD/lysophospholipase-like"/>
    <property type="match status" value="1"/>
</dbReference>
<dbReference type="PANTHER" id="PTHR43775">
    <property type="entry name" value="FATTY ACID SYNTHASE"/>
    <property type="match status" value="1"/>
</dbReference>
<dbReference type="GO" id="GO:0004315">
    <property type="term" value="F:3-oxoacyl-[acyl-carrier-protein] synthase activity"/>
    <property type="evidence" value="ECO:0007669"/>
    <property type="project" value="InterPro"/>
</dbReference>
<dbReference type="Pfam" id="PF21089">
    <property type="entry name" value="PKS_DH_N"/>
    <property type="match status" value="1"/>
</dbReference>
<dbReference type="InterPro" id="IPR016039">
    <property type="entry name" value="Thiolase-like"/>
</dbReference>
<dbReference type="Pfam" id="PF08242">
    <property type="entry name" value="Methyltransf_12"/>
    <property type="match status" value="1"/>
</dbReference>
<evidence type="ECO:0000256" key="1">
    <source>
        <dbReference type="ARBA" id="ARBA00022450"/>
    </source>
</evidence>
<evidence type="ECO:0000256" key="8">
    <source>
        <dbReference type="PROSITE-ProRule" id="PRU01363"/>
    </source>
</evidence>
<dbReference type="Gene3D" id="3.30.70.3290">
    <property type="match status" value="1"/>
</dbReference>
<dbReference type="InterPro" id="IPR018201">
    <property type="entry name" value="Ketoacyl_synth_AS"/>
</dbReference>
<dbReference type="GO" id="GO:0044550">
    <property type="term" value="P:secondary metabolite biosynthetic process"/>
    <property type="evidence" value="ECO:0007669"/>
    <property type="project" value="TreeGrafter"/>
</dbReference>
<feature type="compositionally biased region" description="Polar residues" evidence="9">
    <location>
        <begin position="473"/>
        <end position="487"/>
    </location>
</feature>
<dbReference type="SMART" id="SM00825">
    <property type="entry name" value="PKS_KS"/>
    <property type="match status" value="1"/>
</dbReference>
<dbReference type="InterPro" id="IPR016035">
    <property type="entry name" value="Acyl_Trfase/lysoPLipase"/>
</dbReference>
<dbReference type="Gene3D" id="3.40.50.150">
    <property type="entry name" value="Vaccinia Virus protein VP39"/>
    <property type="match status" value="1"/>
</dbReference>
<evidence type="ECO:0008006" key="15">
    <source>
        <dbReference type="Google" id="ProtNLM"/>
    </source>
</evidence>
<dbReference type="Pfam" id="PF00107">
    <property type="entry name" value="ADH_zinc_N"/>
    <property type="match status" value="1"/>
</dbReference>
<dbReference type="InterPro" id="IPR049552">
    <property type="entry name" value="PKS_DH_N"/>
</dbReference>
<dbReference type="SMART" id="SM00822">
    <property type="entry name" value="PKS_KR"/>
    <property type="match status" value="1"/>
</dbReference>
<evidence type="ECO:0000256" key="3">
    <source>
        <dbReference type="ARBA" id="ARBA00022679"/>
    </source>
</evidence>
<evidence type="ECO:0000259" key="10">
    <source>
        <dbReference type="PROSITE" id="PS50075"/>
    </source>
</evidence>
<dbReference type="InterPro" id="IPR036736">
    <property type="entry name" value="ACP-like_sf"/>
</dbReference>
<feature type="region of interest" description="C-terminal hotdog fold" evidence="8">
    <location>
        <begin position="1176"/>
        <end position="1334"/>
    </location>
</feature>
<dbReference type="InterPro" id="IPR014043">
    <property type="entry name" value="Acyl_transferase_dom"/>
</dbReference>
<feature type="region of interest" description="Disordered" evidence="9">
    <location>
        <begin position="473"/>
        <end position="492"/>
    </location>
</feature>
<dbReference type="PANTHER" id="PTHR43775:SF29">
    <property type="entry name" value="ASPERFURANONE POLYKETIDE SYNTHASE AFOG-RELATED"/>
    <property type="match status" value="1"/>
</dbReference>
<dbReference type="SUPFAM" id="SSF55048">
    <property type="entry name" value="Probable ACP-binding domain of malonyl-CoA ACP transacylase"/>
    <property type="match status" value="1"/>
</dbReference>
<dbReference type="InterPro" id="IPR009081">
    <property type="entry name" value="PP-bd_ACP"/>
</dbReference>
<dbReference type="PROSITE" id="PS00606">
    <property type="entry name" value="KS3_1"/>
    <property type="match status" value="1"/>
</dbReference>
<dbReference type="PROSITE" id="PS52019">
    <property type="entry name" value="PKS_MFAS_DH"/>
    <property type="match status" value="1"/>
</dbReference>
<reference evidence="13" key="2">
    <citation type="journal article" date="2023" name="IMA Fungus">
        <title>Comparative genomic study of the Penicillium genus elucidates a diverse pangenome and 15 lateral gene transfer events.</title>
        <authorList>
            <person name="Petersen C."/>
            <person name="Sorensen T."/>
            <person name="Nielsen M.R."/>
            <person name="Sondergaard T.E."/>
            <person name="Sorensen J.L."/>
            <person name="Fitzpatrick D.A."/>
            <person name="Frisvad J.C."/>
            <person name="Nielsen K.L."/>
        </authorList>
    </citation>
    <scope>NUCLEOTIDE SEQUENCE</scope>
    <source>
        <strain evidence="13">IBT 30069</strain>
    </source>
</reference>
<sequence length="2628" mass="289873">MTPLRIVTGNETSPPDVVEPIAVVGLATRCPQSAKTTEALWETLVQARTTWSEIPKERFNAAAFYHPDPEHGGTFHVQGGHFLSEDPAQFDGSFFNITKTELLTLDPQQRLVLENVYHALENAGIPINIAVGSNTSVFVSGFNHDYLGILNADPETALKYKPTGVVNAILSNRVSWFFDFKGPSMTIDTACSSSLVALHLAVQSLRARETTMAVVSGVSILENPVETVGMSHHGLLGTQGRCFSFDSRAEGYARGEGVGTVVLKPLSTAIRDGDTIRAVIRETGVNQDGRTSGITVPSSEAQERLIREVYWRAGLTMEQTRFVEAHGTGTSTGDPIEARALAKAFRCRRDSPLYIGTIKSTIGHLEGGSGVASLIKSILILESGIIPPNFDMKQINPKVQAAEWNISFPQEVLPWPSEGLRRISVNSFGIGGSNAHCVLDDAYHYLHSRRISGFHKTKALVPKTIHTKDRTVFLSQPSNGGVDSSSDSLDEADHPRYGVVFGRPETPGTDGSSTSPELEPMGARSSHVDVPRVYLLSAFDEDGIKRMVGGYYEYLTSMLARPKDTNFLLEDLSFTLSKRRSVFPWKSFITASTVKELAWNLSESNFSKPIRAPHAPRIQFVFTGQGAQYRAMGSALLVYPVFRESFEEASEYVRRLGSPWSLIDELLADEKSSHISLPEIAHPVCTALQVALVDLLASWDIYPSYVTGHSSGEIAAAYSASKISREGAWKAAYYRGYVSSKYHAAKGAMMAVGLSSINLEPYLDGVRKDHPGELIIACYNSPKNSTVSGDEELIDCLKKRLETDSIFARKLNVQNAYHSSHMESIAGDYLQLMGSLSSGRRLAVPHSVYMFSTVTGLEATADTLTAEYWVDNMVSPVRFTGGLKAMRSRSLEDLSAEGLSEMQSFVVEIGPHSTLQSAIKETLATDKAQPSHKYLSVLKRSDPSLNALLTTVGHLAANGCQVDLHKVNHASRGRSLRQARLLINLPPYQFKHTERILYESRLSRNLRSRKFPRHDLFGAPVSDWNSDSPRWRHFIRLNENPWLRDHVVTGNFVYPGVGYLIMAIEASRQLSHDKKIEGFQLRRVSINRALIIPDDKYGVEVSISMTTADAPSDLRTWRRFQISSFNESSDKWIEHCTGYIAVEYSTENSRPANARQRDEEAQDWKLDLEKVRCLCTRPSEFARTYDNLEDIELKFGPLFRNLGDVRTSGSKLGMMTGVVTVPDIVQSMPMQYLHPHLIHPATMDSMIHMMIAGAIDLIGQPSLDRIRLPTYVKEMWISSALSSLPSCKFEGHSSVSSSGSGKLEGQIRIMDMKGNPQIRMDGIELTPLESSSIKNNDKRMLCTNIEWNPDVHFIDSIKACKWSACPVADDEEHRYWIKRLQMATMLYVSDGLSELSGLNIDKLEPHMKKFCQWMVHYQEMLVEDQIIHLPYAEFKTVRSDAAAKQAIFNEIEAHSAEGAITARIGRNIASILRKKVDPLALMFGQDKVMEGVYKEGLHLFDLPGHLKSYLSLIRHQHSGLRILEIGGGTGSFTSEVFSILAPEGNTSAGNISSYTFTDISAGFFEKAKQRFHAWSDIMSFQTLNIEKSPKIQGFEYGSYDLIFAGNVIHATKNLHESLKHVRSLLRPGGQLIMQEGIRQDFLWYPLVFGQLPGWWLGDEPIREWCPYIPASTWNTLLTESGFSGIQIEYPSSTNKDLTWQSILVSTAISSENCVAPNAFILTCGSEGLQATVNKLRDTMERNFPSVTVVNLSQLDRVPSANSLCISLIDLEEPFFFGTNACGFNAVRKLLTECQNILWVTPDSHQQPLSSMSLGVIRTVRYERNSDESNIVSLTVADQKGSLDASFAHCINQISLHQFVGDSHAERNAEYLLRDEMIYTGRLHGWDGADKFLQSNSSTTSSPDLVDLEYVDHPIEMAATAPDSRELCWVKDCQHDQDLGENCVEVNTCAIGIRADFNFATPSTEASGVVQRIGSAVNGVIPGDRVIVTGAEANSHCFRTLIRTEETRVVKIPDGIPLESAAGLPSIYATVLYGLAEVARLRETDTILIHNGTTALGQGAIQYALMIGATIYLTVPTSDDEEFLQSEYDIPAAHIFSSKDAHFAKSILRSTKHVGVDVVFNTLTGEVLQETVSCLAPFGHFIHVSSEASRVNAMIDLAPLQKCATVTTIDINIMIENRPKLVARLIGDALKLYVDKKIGQVRPFDVMTFSQIKDGLDSVQRNGGRGKVVFVPRPSDRISMISDVSQPFRFNDQASYVLAGGLGGIGRSVALWMASQGAKSLIFLSRSGTITDDVRTMMTSLENMGCRASVFACDIADVSRLRAVVEECSTLLPPIKGCIQASMVLKDGSFAGISFEDWQVAIAPKVQGSWNLHEILPGDLDFFAMLSSVAGVFGNRGQSNYAAGNTFQDALAAYRTVRGMNACSIDLGSVSSVGWVAENLSSVRGQKDALFQLLNEEEIHKAIEYMIDHRLKKQSGSDILAPSQLILGLPTAEICRQHNIPKPAYLDFALFTHVRNLATSKTTEANNEKSVSTASKIASTSTLSETVDVVSAGIVERLSSLLAIPPSEIDAQRYSFGGIDSLVAMEFLAWIVKQLMAEVSLLDIMGAQNIRALSEKIAQTTRLTTYSKV</sequence>
<evidence type="ECO:0000256" key="5">
    <source>
        <dbReference type="ARBA" id="ARBA00023002"/>
    </source>
</evidence>
<accession>A0A9W9EU92</accession>
<dbReference type="InterPro" id="IPR029063">
    <property type="entry name" value="SAM-dependent_MTases_sf"/>
</dbReference>
<feature type="region of interest" description="Disordered" evidence="9">
    <location>
        <begin position="499"/>
        <end position="523"/>
    </location>
</feature>
<dbReference type="SMART" id="SM00827">
    <property type="entry name" value="PKS_AT"/>
    <property type="match status" value="1"/>
</dbReference>
<dbReference type="InterPro" id="IPR032821">
    <property type="entry name" value="PKS_assoc"/>
</dbReference>
<dbReference type="SMART" id="SM00829">
    <property type="entry name" value="PKS_ER"/>
    <property type="match status" value="1"/>
</dbReference>
<dbReference type="InterPro" id="IPR049900">
    <property type="entry name" value="PKS_mFAS_DH"/>
</dbReference>
<dbReference type="CDD" id="cd02440">
    <property type="entry name" value="AdoMet_MTases"/>
    <property type="match status" value="1"/>
</dbReference>
<dbReference type="GO" id="GO:0016491">
    <property type="term" value="F:oxidoreductase activity"/>
    <property type="evidence" value="ECO:0007669"/>
    <property type="project" value="UniProtKB-KW"/>
</dbReference>
<proteinExistence type="predicted"/>
<dbReference type="SUPFAM" id="SSF50129">
    <property type="entry name" value="GroES-like"/>
    <property type="match status" value="1"/>
</dbReference>
<dbReference type="OrthoDB" id="329835at2759"/>
<dbReference type="InterPro" id="IPR042104">
    <property type="entry name" value="PKS_dehydratase_sf"/>
</dbReference>
<dbReference type="Gene3D" id="3.90.180.10">
    <property type="entry name" value="Medium-chain alcohol dehydrogenases, catalytic domain"/>
    <property type="match status" value="1"/>
</dbReference>
<keyword evidence="7" id="KW-0012">Acyltransferase</keyword>
<dbReference type="SUPFAM" id="SSF51735">
    <property type="entry name" value="NAD(P)-binding Rossmann-fold domains"/>
    <property type="match status" value="2"/>
</dbReference>
<dbReference type="InterPro" id="IPR016036">
    <property type="entry name" value="Malonyl_transacylase_ACP-bd"/>
</dbReference>
<keyword evidence="2" id="KW-0597">Phosphoprotein</keyword>
<dbReference type="Pfam" id="PF16197">
    <property type="entry name" value="KAsynt_C_assoc"/>
    <property type="match status" value="1"/>
</dbReference>
<evidence type="ECO:0000256" key="6">
    <source>
        <dbReference type="ARBA" id="ARBA00023268"/>
    </source>
</evidence>
<reference evidence="13" key="1">
    <citation type="submission" date="2022-11" db="EMBL/GenBank/DDBJ databases">
        <authorList>
            <person name="Petersen C."/>
        </authorList>
    </citation>
    <scope>NUCLEOTIDE SEQUENCE</scope>
    <source>
        <strain evidence="13">IBT 30069</strain>
    </source>
</reference>
<dbReference type="InterPro" id="IPR049551">
    <property type="entry name" value="PKS_DH_C"/>
</dbReference>
<evidence type="ECO:0000259" key="12">
    <source>
        <dbReference type="PROSITE" id="PS52019"/>
    </source>
</evidence>
<feature type="active site" description="Proton acceptor; for dehydratase activity" evidence="8">
    <location>
        <position position="1046"/>
    </location>
</feature>
<dbReference type="InterPro" id="IPR013217">
    <property type="entry name" value="Methyltransf_12"/>
</dbReference>
<dbReference type="Gene3D" id="3.40.366.10">
    <property type="entry name" value="Malonyl-Coenzyme A Acyl Carrier Protein, domain 2"/>
    <property type="match status" value="1"/>
</dbReference>
<evidence type="ECO:0000256" key="4">
    <source>
        <dbReference type="ARBA" id="ARBA00022857"/>
    </source>
</evidence>
<dbReference type="PROSITE" id="PS50075">
    <property type="entry name" value="CARRIER"/>
    <property type="match status" value="1"/>
</dbReference>
<evidence type="ECO:0000259" key="11">
    <source>
        <dbReference type="PROSITE" id="PS52004"/>
    </source>
</evidence>
<dbReference type="SUPFAM" id="SSF53901">
    <property type="entry name" value="Thiolase-like"/>
    <property type="match status" value="1"/>
</dbReference>
<name>A0A9W9EU92_9EURO</name>
<dbReference type="Gene3D" id="3.40.50.720">
    <property type="entry name" value="NAD(P)-binding Rossmann-like Domain"/>
    <property type="match status" value="2"/>
</dbReference>
<evidence type="ECO:0000256" key="7">
    <source>
        <dbReference type="ARBA" id="ARBA00023315"/>
    </source>
</evidence>
<dbReference type="EMBL" id="JAPQKH010000007">
    <property type="protein sequence ID" value="KAJ5088039.1"/>
    <property type="molecule type" value="Genomic_DNA"/>
</dbReference>
<dbReference type="GO" id="GO:1901336">
    <property type="term" value="P:lactone biosynthetic process"/>
    <property type="evidence" value="ECO:0007669"/>
    <property type="project" value="UniProtKB-ARBA"/>
</dbReference>
<keyword evidence="5" id="KW-0560">Oxidoreductase</keyword>
<organism evidence="13 14">
    <name type="scientific">Penicillium angulare</name>
    <dbReference type="NCBI Taxonomy" id="116970"/>
    <lineage>
        <taxon>Eukaryota</taxon>
        <taxon>Fungi</taxon>
        <taxon>Dikarya</taxon>
        <taxon>Ascomycota</taxon>
        <taxon>Pezizomycotina</taxon>
        <taxon>Eurotiomycetes</taxon>
        <taxon>Eurotiomycetidae</taxon>
        <taxon>Eurotiales</taxon>
        <taxon>Aspergillaceae</taxon>
        <taxon>Penicillium</taxon>
    </lineage>
</organism>
<keyword evidence="14" id="KW-1185">Reference proteome</keyword>
<dbReference type="InterPro" id="IPR036291">
    <property type="entry name" value="NAD(P)-bd_dom_sf"/>
</dbReference>
<feature type="domain" description="Ketosynthase family 3 (KS3)" evidence="11">
    <location>
        <begin position="18"/>
        <end position="441"/>
    </location>
</feature>
<dbReference type="Gene3D" id="3.40.47.10">
    <property type="match status" value="1"/>
</dbReference>
<keyword evidence="6" id="KW-0511">Multifunctional enzyme</keyword>
<evidence type="ECO:0000313" key="14">
    <source>
        <dbReference type="Proteomes" id="UP001149165"/>
    </source>
</evidence>
<dbReference type="Gene3D" id="3.10.129.110">
    <property type="entry name" value="Polyketide synthase dehydratase"/>
    <property type="match status" value="1"/>
</dbReference>
<comment type="caution">
    <text evidence="13">The sequence shown here is derived from an EMBL/GenBank/DDBJ whole genome shotgun (WGS) entry which is preliminary data.</text>
</comment>
<dbReference type="InterPro" id="IPR013149">
    <property type="entry name" value="ADH-like_C"/>
</dbReference>
<dbReference type="Pfam" id="PF00550">
    <property type="entry name" value="PP-binding"/>
    <property type="match status" value="1"/>
</dbReference>
<dbReference type="InterPro" id="IPR014031">
    <property type="entry name" value="Ketoacyl_synth_C"/>
</dbReference>
<dbReference type="InterPro" id="IPR014030">
    <property type="entry name" value="Ketoacyl_synth_N"/>
</dbReference>
<evidence type="ECO:0000313" key="13">
    <source>
        <dbReference type="EMBL" id="KAJ5088039.1"/>
    </source>
</evidence>
<dbReference type="Pfam" id="PF00109">
    <property type="entry name" value="ketoacyl-synt"/>
    <property type="match status" value="1"/>
</dbReference>
<keyword evidence="4" id="KW-0521">NADP</keyword>
<dbReference type="PROSITE" id="PS52004">
    <property type="entry name" value="KS3_2"/>
    <property type="match status" value="1"/>
</dbReference>
<dbReference type="InterPro" id="IPR013968">
    <property type="entry name" value="PKS_KR"/>
</dbReference>
<protein>
    <recommendedName>
        <fullName evidence="15">Carrier domain-containing protein</fullName>
    </recommendedName>
</protein>
<feature type="active site" description="Proton donor; for dehydratase activity" evidence="8">
    <location>
        <position position="1244"/>
    </location>
</feature>
<dbReference type="Pfam" id="PF00698">
    <property type="entry name" value="Acyl_transf_1"/>
    <property type="match status" value="1"/>
</dbReference>
<dbReference type="InterPro" id="IPR020807">
    <property type="entry name" value="PKS_DH"/>
</dbReference>
<dbReference type="GO" id="GO:0006633">
    <property type="term" value="P:fatty acid biosynthetic process"/>
    <property type="evidence" value="ECO:0007669"/>
    <property type="project" value="InterPro"/>
</dbReference>
<dbReference type="CDD" id="cd00833">
    <property type="entry name" value="PKS"/>
    <property type="match status" value="1"/>
</dbReference>
<dbReference type="InterPro" id="IPR020841">
    <property type="entry name" value="PKS_Beta-ketoAc_synthase_dom"/>
</dbReference>
<feature type="region of interest" description="N-terminal hotdog fold" evidence="8">
    <location>
        <begin position="1014"/>
        <end position="1147"/>
    </location>
</feature>
<dbReference type="InterPro" id="IPR001227">
    <property type="entry name" value="Ac_transferase_dom_sf"/>
</dbReference>
<dbReference type="SMART" id="SM00826">
    <property type="entry name" value="PKS_DH"/>
    <property type="match status" value="1"/>
</dbReference>
<dbReference type="SUPFAM" id="SSF47336">
    <property type="entry name" value="ACP-like"/>
    <property type="match status" value="1"/>
</dbReference>
<dbReference type="InterPro" id="IPR057326">
    <property type="entry name" value="KR_dom"/>
</dbReference>
<dbReference type="InterPro" id="IPR050091">
    <property type="entry name" value="PKS_NRPS_Biosynth_Enz"/>
</dbReference>
<dbReference type="CDD" id="cd05195">
    <property type="entry name" value="enoyl_red"/>
    <property type="match status" value="1"/>
</dbReference>
<evidence type="ECO:0000256" key="2">
    <source>
        <dbReference type="ARBA" id="ARBA00022553"/>
    </source>
</evidence>
<dbReference type="Pfam" id="PF14765">
    <property type="entry name" value="PS-DH"/>
    <property type="match status" value="1"/>
</dbReference>
<dbReference type="SUPFAM" id="SSF53335">
    <property type="entry name" value="S-adenosyl-L-methionine-dependent methyltransferases"/>
    <property type="match status" value="1"/>
</dbReference>
<keyword evidence="1" id="KW-0596">Phosphopantetheine</keyword>
<dbReference type="Pfam" id="PF08659">
    <property type="entry name" value="KR"/>
    <property type="match status" value="1"/>
</dbReference>
<feature type="domain" description="Carrier" evidence="10">
    <location>
        <begin position="2544"/>
        <end position="2620"/>
    </location>
</feature>
<keyword evidence="3" id="KW-0808">Transferase</keyword>
<dbReference type="InterPro" id="IPR011032">
    <property type="entry name" value="GroES-like_sf"/>
</dbReference>